<protein>
    <submittedName>
        <fullName evidence="1">Uncharacterized protein</fullName>
    </submittedName>
</protein>
<dbReference type="AlphaFoldDB" id="A0A7K4HKP1"/>
<proteinExistence type="predicted"/>
<dbReference type="RefSeq" id="WP_176787383.1">
    <property type="nucleotide sequence ID" value="NZ_JABXWR010000001.1"/>
</dbReference>
<evidence type="ECO:0000313" key="1">
    <source>
        <dbReference type="EMBL" id="NVO65831.1"/>
    </source>
</evidence>
<evidence type="ECO:0000313" key="2">
    <source>
        <dbReference type="Proteomes" id="UP000570823"/>
    </source>
</evidence>
<sequence>MVTLLDDVKDTVRREWQTHSFAGAWPDPEFVQRAAAHMPRSYTRVILDILYGQAERERSIRGTI</sequence>
<name>A0A7K4HKP1_9EURY</name>
<dbReference type="EMBL" id="JABXWR010000001">
    <property type="protein sequence ID" value="NVO65831.1"/>
    <property type="molecule type" value="Genomic_DNA"/>
</dbReference>
<accession>A0A7K4HKP1</accession>
<keyword evidence="2" id="KW-1185">Reference proteome</keyword>
<gene>
    <name evidence="1" type="ORF">HWN36_00495</name>
</gene>
<organism evidence="1 2">
    <name type="scientific">Methanofollis tationis</name>
    <dbReference type="NCBI Taxonomy" id="81417"/>
    <lineage>
        <taxon>Archaea</taxon>
        <taxon>Methanobacteriati</taxon>
        <taxon>Methanobacteriota</taxon>
        <taxon>Stenosarchaea group</taxon>
        <taxon>Methanomicrobia</taxon>
        <taxon>Methanomicrobiales</taxon>
        <taxon>Methanomicrobiaceae</taxon>
        <taxon>Methanofollis</taxon>
    </lineage>
</organism>
<reference evidence="1 2" key="1">
    <citation type="submission" date="2020-06" db="EMBL/GenBank/DDBJ databases">
        <title>Methanofollis fontis sp. nov., a methanogen isolated from marine sediments near a cold seep at Four-Way Closure Ridge offshore southwestern Taiwan.</title>
        <authorList>
            <person name="Chen S.-C."/>
            <person name="Teng N.-H."/>
            <person name="Lin Y.-S."/>
            <person name="Lai M.-C."/>
            <person name="Chen H.-H."/>
            <person name="Wang C.-C."/>
        </authorList>
    </citation>
    <scope>NUCLEOTIDE SEQUENCE [LARGE SCALE GENOMIC DNA]</scope>
    <source>
        <strain evidence="1 2">DSM 2702</strain>
    </source>
</reference>
<comment type="caution">
    <text evidence="1">The sequence shown here is derived from an EMBL/GenBank/DDBJ whole genome shotgun (WGS) entry which is preliminary data.</text>
</comment>
<dbReference type="Proteomes" id="UP000570823">
    <property type="component" value="Unassembled WGS sequence"/>
</dbReference>